<evidence type="ECO:0000313" key="2">
    <source>
        <dbReference type="Proteomes" id="UP000324897"/>
    </source>
</evidence>
<feature type="non-terminal residue" evidence="1">
    <location>
        <position position="108"/>
    </location>
</feature>
<evidence type="ECO:0000313" key="1">
    <source>
        <dbReference type="EMBL" id="TVU08562.1"/>
    </source>
</evidence>
<dbReference type="Proteomes" id="UP000324897">
    <property type="component" value="Chromosome 3"/>
</dbReference>
<dbReference type="AlphaFoldDB" id="A0A5J9TB72"/>
<reference evidence="1 2" key="1">
    <citation type="journal article" date="2019" name="Sci. Rep.">
        <title>A high-quality genome of Eragrostis curvula grass provides insights into Poaceae evolution and supports new strategies to enhance forage quality.</title>
        <authorList>
            <person name="Carballo J."/>
            <person name="Santos B.A.C.M."/>
            <person name="Zappacosta D."/>
            <person name="Garbus I."/>
            <person name="Selva J.P."/>
            <person name="Gallo C.A."/>
            <person name="Diaz A."/>
            <person name="Albertini E."/>
            <person name="Caccamo M."/>
            <person name="Echenique V."/>
        </authorList>
    </citation>
    <scope>NUCLEOTIDE SEQUENCE [LARGE SCALE GENOMIC DNA]</scope>
    <source>
        <strain evidence="2">cv. Victoria</strain>
        <tissue evidence="1">Leaf</tissue>
    </source>
</reference>
<name>A0A5J9TB72_9POAL</name>
<accession>A0A5J9TB72</accession>
<dbReference type="Gramene" id="TVU08562">
    <property type="protein sequence ID" value="TVU08562"/>
    <property type="gene ID" value="EJB05_41971"/>
</dbReference>
<proteinExistence type="predicted"/>
<dbReference type="EMBL" id="RWGY01000039">
    <property type="protein sequence ID" value="TVU08562.1"/>
    <property type="molecule type" value="Genomic_DNA"/>
</dbReference>
<gene>
    <name evidence="1" type="ORF">EJB05_41971</name>
</gene>
<sequence length="108" mass="12599">MPVQLILLCKAIRRISFVFRTFVIFSFIMITKGIRSVHLTSSHVRPYKNLDLIQLRTSRAEFFAQKRELAGGDQASSPQSPWCGLTLLVDWENRLQYRTLLLARLQYL</sequence>
<comment type="caution">
    <text evidence="1">The sequence shown here is derived from an EMBL/GenBank/DDBJ whole genome shotgun (WGS) entry which is preliminary data.</text>
</comment>
<protein>
    <submittedName>
        <fullName evidence="1">Uncharacterized protein</fullName>
    </submittedName>
</protein>
<keyword evidence="2" id="KW-1185">Reference proteome</keyword>
<organism evidence="1 2">
    <name type="scientific">Eragrostis curvula</name>
    <name type="common">weeping love grass</name>
    <dbReference type="NCBI Taxonomy" id="38414"/>
    <lineage>
        <taxon>Eukaryota</taxon>
        <taxon>Viridiplantae</taxon>
        <taxon>Streptophyta</taxon>
        <taxon>Embryophyta</taxon>
        <taxon>Tracheophyta</taxon>
        <taxon>Spermatophyta</taxon>
        <taxon>Magnoliopsida</taxon>
        <taxon>Liliopsida</taxon>
        <taxon>Poales</taxon>
        <taxon>Poaceae</taxon>
        <taxon>PACMAD clade</taxon>
        <taxon>Chloridoideae</taxon>
        <taxon>Eragrostideae</taxon>
        <taxon>Eragrostidinae</taxon>
        <taxon>Eragrostis</taxon>
    </lineage>
</organism>